<dbReference type="Pfam" id="PF02518">
    <property type="entry name" value="HATPase_c"/>
    <property type="match status" value="1"/>
</dbReference>
<dbReference type="Pfam" id="PF01584">
    <property type="entry name" value="CheW"/>
    <property type="match status" value="1"/>
</dbReference>
<name>A0A5R9GPU6_9PROT</name>
<comment type="function">
    <text evidence="11">Involved in the transmission of sensory signals from the chemoreceptors to the flagellar motors. CheA is autophosphorylated; it can transfer its phosphate group to either CheB or CheY.</text>
</comment>
<accession>A0A5R9GPU6</accession>
<dbReference type="CDD" id="cd00731">
    <property type="entry name" value="CheA_reg"/>
    <property type="match status" value="1"/>
</dbReference>
<dbReference type="Gene3D" id="1.10.287.560">
    <property type="entry name" value="Histidine kinase CheA-like, homodimeric domain"/>
    <property type="match status" value="1"/>
</dbReference>
<dbReference type="RefSeq" id="WP_138239828.1">
    <property type="nucleotide sequence ID" value="NZ_VBRY01000010.1"/>
</dbReference>
<dbReference type="InterPro" id="IPR004358">
    <property type="entry name" value="Sig_transdc_His_kin-like_C"/>
</dbReference>
<dbReference type="CDD" id="cd16916">
    <property type="entry name" value="HATPase_CheA-like"/>
    <property type="match status" value="1"/>
</dbReference>
<evidence type="ECO:0000256" key="14">
    <source>
        <dbReference type="SAM" id="MobiDB-lite"/>
    </source>
</evidence>
<evidence type="ECO:0000256" key="4">
    <source>
        <dbReference type="ARBA" id="ARBA00022500"/>
    </source>
</evidence>
<evidence type="ECO:0000256" key="7">
    <source>
        <dbReference type="ARBA" id="ARBA00022741"/>
    </source>
</evidence>
<reference evidence="18 19" key="1">
    <citation type="journal article" date="2019" name="Appl. Environ. Microbiol.">
        <title>Environmental Evidence and Genomic Insight of Iron-oxidizing Bacteria Preference Towards More Corrosion Resistant Stainless Steel at Higher Salinities.</title>
        <authorList>
            <person name="Garrison C.E."/>
            <person name="Price K.A."/>
            <person name="Field E.K."/>
        </authorList>
    </citation>
    <scope>NUCLEOTIDE SEQUENCE [LARGE SCALE GENOMIC DNA]</scope>
    <source>
        <strain evidence="18 19">P3</strain>
    </source>
</reference>
<comment type="caution">
    <text evidence="18">The sequence shown here is derived from an EMBL/GenBank/DDBJ whole genome shotgun (WGS) entry which is preliminary data.</text>
</comment>
<dbReference type="SMART" id="SM01231">
    <property type="entry name" value="H-kinase_dim"/>
    <property type="match status" value="1"/>
</dbReference>
<dbReference type="InterPro" id="IPR008207">
    <property type="entry name" value="Sig_transdc_His_kin_Hpt_dom"/>
</dbReference>
<dbReference type="GO" id="GO:0005524">
    <property type="term" value="F:ATP binding"/>
    <property type="evidence" value="ECO:0007669"/>
    <property type="project" value="UniProtKB-KW"/>
</dbReference>
<feature type="domain" description="CheW-like" evidence="16">
    <location>
        <begin position="545"/>
        <end position="683"/>
    </location>
</feature>
<feature type="compositionally biased region" description="Basic and acidic residues" evidence="14">
    <location>
        <begin position="256"/>
        <end position="289"/>
    </location>
</feature>
<feature type="modified residue" description="Phosphohistidine" evidence="12">
    <location>
        <position position="48"/>
    </location>
</feature>
<dbReference type="InterPro" id="IPR005467">
    <property type="entry name" value="His_kinase_dom"/>
</dbReference>
<dbReference type="Proteomes" id="UP000306585">
    <property type="component" value="Unassembled WGS sequence"/>
</dbReference>
<keyword evidence="13" id="KW-0175">Coiled coil</keyword>
<dbReference type="PANTHER" id="PTHR43395:SF10">
    <property type="entry name" value="CHEMOTAXIS PROTEIN CHEA"/>
    <property type="match status" value="1"/>
</dbReference>
<keyword evidence="7" id="KW-0547">Nucleotide-binding</keyword>
<organism evidence="18 19">
    <name type="scientific">Mariprofundus erugo</name>
    <dbReference type="NCBI Taxonomy" id="2528639"/>
    <lineage>
        <taxon>Bacteria</taxon>
        <taxon>Pseudomonadati</taxon>
        <taxon>Pseudomonadota</taxon>
        <taxon>Candidatius Mariprofundia</taxon>
        <taxon>Mariprofundales</taxon>
        <taxon>Mariprofundaceae</taxon>
        <taxon>Mariprofundus</taxon>
    </lineage>
</organism>
<keyword evidence="9" id="KW-0067">ATP-binding</keyword>
<dbReference type="SUPFAM" id="SSF47384">
    <property type="entry name" value="Homodimeric domain of signal transducing histidine kinase"/>
    <property type="match status" value="1"/>
</dbReference>
<evidence type="ECO:0000256" key="2">
    <source>
        <dbReference type="ARBA" id="ARBA00012438"/>
    </source>
</evidence>
<dbReference type="AlphaFoldDB" id="A0A5R9GPU6"/>
<dbReference type="SMART" id="SM00073">
    <property type="entry name" value="HPT"/>
    <property type="match status" value="1"/>
</dbReference>
<feature type="domain" description="Histidine kinase" evidence="15">
    <location>
        <begin position="329"/>
        <end position="543"/>
    </location>
</feature>
<dbReference type="InterPro" id="IPR004105">
    <property type="entry name" value="CheA-like_dim"/>
</dbReference>
<gene>
    <name evidence="18" type="ORF">FEF65_10815</name>
</gene>
<evidence type="ECO:0000313" key="18">
    <source>
        <dbReference type="EMBL" id="TLS66297.1"/>
    </source>
</evidence>
<dbReference type="PRINTS" id="PR00344">
    <property type="entry name" value="BCTRLSENSOR"/>
</dbReference>
<dbReference type="InterPro" id="IPR002545">
    <property type="entry name" value="CheW-lke_dom"/>
</dbReference>
<dbReference type="Gene3D" id="3.30.565.10">
    <property type="entry name" value="Histidine kinase-like ATPase, C-terminal domain"/>
    <property type="match status" value="1"/>
</dbReference>
<dbReference type="SUPFAM" id="SSF50341">
    <property type="entry name" value="CheW-like"/>
    <property type="match status" value="1"/>
</dbReference>
<dbReference type="GO" id="GO:0006935">
    <property type="term" value="P:chemotaxis"/>
    <property type="evidence" value="ECO:0007669"/>
    <property type="project" value="UniProtKB-KW"/>
</dbReference>
<evidence type="ECO:0000256" key="9">
    <source>
        <dbReference type="ARBA" id="ARBA00022840"/>
    </source>
</evidence>
<dbReference type="EMBL" id="VBRY01000010">
    <property type="protein sequence ID" value="TLS66297.1"/>
    <property type="molecule type" value="Genomic_DNA"/>
</dbReference>
<keyword evidence="19" id="KW-1185">Reference proteome</keyword>
<dbReference type="FunFam" id="3.30.565.10:FF:000016">
    <property type="entry name" value="Chemotaxis protein CheA, putative"/>
    <property type="match status" value="1"/>
</dbReference>
<dbReference type="CDD" id="cd00088">
    <property type="entry name" value="HPT"/>
    <property type="match status" value="1"/>
</dbReference>
<evidence type="ECO:0000256" key="3">
    <source>
        <dbReference type="ARBA" id="ARBA00021495"/>
    </source>
</evidence>
<keyword evidence="6" id="KW-0808">Transferase</keyword>
<dbReference type="PROSITE" id="PS50894">
    <property type="entry name" value="HPT"/>
    <property type="match status" value="1"/>
</dbReference>
<dbReference type="Pfam" id="PF02895">
    <property type="entry name" value="H-kinase_dim"/>
    <property type="match status" value="1"/>
</dbReference>
<dbReference type="SMART" id="SM00260">
    <property type="entry name" value="CheW"/>
    <property type="match status" value="1"/>
</dbReference>
<dbReference type="InterPro" id="IPR051315">
    <property type="entry name" value="Bact_Chemotaxis_CheA"/>
</dbReference>
<dbReference type="FunFam" id="2.30.30.40:FF:000048">
    <property type="entry name" value="Chemotaxis protein CheA, putative"/>
    <property type="match status" value="1"/>
</dbReference>
<keyword evidence="4" id="KW-0145">Chemotaxis</keyword>
<evidence type="ECO:0000256" key="10">
    <source>
        <dbReference type="ARBA" id="ARBA00023012"/>
    </source>
</evidence>
<dbReference type="InterPro" id="IPR036097">
    <property type="entry name" value="HisK_dim/P_sf"/>
</dbReference>
<evidence type="ECO:0000256" key="8">
    <source>
        <dbReference type="ARBA" id="ARBA00022777"/>
    </source>
</evidence>
<feature type="domain" description="HPt" evidence="17">
    <location>
        <begin position="1"/>
        <end position="105"/>
    </location>
</feature>
<dbReference type="InterPro" id="IPR036641">
    <property type="entry name" value="HPT_dom_sf"/>
</dbReference>
<dbReference type="SUPFAM" id="SSF47226">
    <property type="entry name" value="Histidine-containing phosphotransfer domain, HPT domain"/>
    <property type="match status" value="1"/>
</dbReference>
<evidence type="ECO:0000259" key="15">
    <source>
        <dbReference type="PROSITE" id="PS50109"/>
    </source>
</evidence>
<evidence type="ECO:0000259" key="17">
    <source>
        <dbReference type="PROSITE" id="PS50894"/>
    </source>
</evidence>
<proteinExistence type="predicted"/>
<protein>
    <recommendedName>
        <fullName evidence="3">Chemotaxis protein CheA</fullName>
        <ecNumber evidence="2">2.7.13.3</ecNumber>
    </recommendedName>
</protein>
<dbReference type="InterPro" id="IPR003594">
    <property type="entry name" value="HATPase_dom"/>
</dbReference>
<dbReference type="Gene3D" id="1.20.120.160">
    <property type="entry name" value="HPT domain"/>
    <property type="match status" value="1"/>
</dbReference>
<dbReference type="SMART" id="SM00387">
    <property type="entry name" value="HATPase_c"/>
    <property type="match status" value="1"/>
</dbReference>
<evidence type="ECO:0000256" key="6">
    <source>
        <dbReference type="ARBA" id="ARBA00022679"/>
    </source>
</evidence>
<dbReference type="Pfam" id="PF01627">
    <property type="entry name" value="Hpt"/>
    <property type="match status" value="1"/>
</dbReference>
<evidence type="ECO:0000256" key="1">
    <source>
        <dbReference type="ARBA" id="ARBA00000085"/>
    </source>
</evidence>
<evidence type="ECO:0000259" key="16">
    <source>
        <dbReference type="PROSITE" id="PS50851"/>
    </source>
</evidence>
<dbReference type="GO" id="GO:0000155">
    <property type="term" value="F:phosphorelay sensor kinase activity"/>
    <property type="evidence" value="ECO:0007669"/>
    <property type="project" value="InterPro"/>
</dbReference>
<keyword evidence="5 12" id="KW-0597">Phosphoprotein</keyword>
<dbReference type="SUPFAM" id="SSF55874">
    <property type="entry name" value="ATPase domain of HSP90 chaperone/DNA topoisomerase II/histidine kinase"/>
    <property type="match status" value="1"/>
</dbReference>
<evidence type="ECO:0000313" key="19">
    <source>
        <dbReference type="Proteomes" id="UP000306585"/>
    </source>
</evidence>
<dbReference type="EC" id="2.7.13.3" evidence="2"/>
<evidence type="ECO:0000256" key="13">
    <source>
        <dbReference type="SAM" id="Coils"/>
    </source>
</evidence>
<dbReference type="GO" id="GO:0005737">
    <property type="term" value="C:cytoplasm"/>
    <property type="evidence" value="ECO:0007669"/>
    <property type="project" value="InterPro"/>
</dbReference>
<evidence type="ECO:0000256" key="5">
    <source>
        <dbReference type="ARBA" id="ARBA00022553"/>
    </source>
</evidence>
<dbReference type="PROSITE" id="PS50851">
    <property type="entry name" value="CHEW"/>
    <property type="match status" value="1"/>
</dbReference>
<dbReference type="InterPro" id="IPR036890">
    <property type="entry name" value="HATPase_C_sf"/>
</dbReference>
<feature type="coiled-coil region" evidence="13">
    <location>
        <begin position="333"/>
        <end position="360"/>
    </location>
</feature>
<comment type="catalytic activity">
    <reaction evidence="1">
        <text>ATP + protein L-histidine = ADP + protein N-phospho-L-histidine.</text>
        <dbReference type="EC" id="2.7.13.3"/>
    </reaction>
</comment>
<evidence type="ECO:0000256" key="11">
    <source>
        <dbReference type="ARBA" id="ARBA00035100"/>
    </source>
</evidence>
<feature type="region of interest" description="Disordered" evidence="14">
    <location>
        <begin position="256"/>
        <end position="295"/>
    </location>
</feature>
<dbReference type="InterPro" id="IPR036061">
    <property type="entry name" value="CheW-like_dom_sf"/>
</dbReference>
<sequence length="702" mass="77953">MAVDLDQFKQIFFEESFEGLETMETGLLGMTDGETNLDIVNDIFRAAHSIKGGSATFGFTAVASFTHVMEGLLDEMREGKRQADQTVINILLESVDEIRTLMTAYQNREDPDTDQAQLLQQKLEAIFGGSGNTAAAPEKESANKSEAAEENRLLGWHIEFTPHDNLLITGNDPALLLSELAYLGKMTMVMEDGALPPFTEMNPERCYLRWKIDLLGVNDEGTDAAQTEEAQIREIFEWVEDECDLVVKGIYPERKASDRRAGDRRQPGQLEDRRQSDRRTGPRRPDDKAPAAQPTTIRVDTNRIDALIDMVGELVITQSMLGQLGEDFDMSKLSRLKEGLEELERNSREIQDAVMKVRMQPISFAFNRFPRMVHDLSQKLGKKIRLELVGEDTEMDKTVMEKINDPLVHLVRNSLDHGLETPDKRIAKGKDEEGVVCLKAYHQGGSIVVEVSDDGNGLDRNKLFAKGVERGLIKETDVLTDEQIYMLLFAAGFSTAETLSDISGRGVGLDVVRRNIESLGGNVDVRSVLGEGTVFTIRLPLTLAVLDGQLLKVDGQTYVLPLNSIIESLQIDPNAISSLAGDAEVYQLRDAYIPMVSLSELFATGEEKPRGEEKHCALLVIVEWADKRIGLMVDDLLGQQQVVIKSLETNYERVPGLSGATILGDGTVSLILDISGIIEMSTRVREQAMNTRRATGKRNRVA</sequence>
<dbReference type="Gene3D" id="2.30.30.40">
    <property type="entry name" value="SH3 Domains"/>
    <property type="match status" value="1"/>
</dbReference>
<evidence type="ECO:0000256" key="12">
    <source>
        <dbReference type="PROSITE-ProRule" id="PRU00110"/>
    </source>
</evidence>
<keyword evidence="10" id="KW-0902">Two-component regulatory system</keyword>
<keyword evidence="8" id="KW-0418">Kinase</keyword>
<dbReference type="PROSITE" id="PS50109">
    <property type="entry name" value="HIS_KIN"/>
    <property type="match status" value="1"/>
</dbReference>
<dbReference type="InterPro" id="IPR037006">
    <property type="entry name" value="CheA-like_homodim_sf"/>
</dbReference>
<dbReference type="PANTHER" id="PTHR43395">
    <property type="entry name" value="SENSOR HISTIDINE KINASE CHEA"/>
    <property type="match status" value="1"/>
</dbReference>